<dbReference type="STRING" id="1798709.A2538_03435"/>
<dbReference type="GO" id="GO:0051539">
    <property type="term" value="F:4 iron, 4 sulfur cluster binding"/>
    <property type="evidence" value="ECO:0007669"/>
    <property type="project" value="UniProtKB-KW"/>
</dbReference>
<dbReference type="AlphaFoldDB" id="A0A1F6PG47"/>
<dbReference type="PANTHER" id="PTHR30538">
    <property type="entry name" value="LYSINE 2,3-AMINOMUTASE-RELATED"/>
    <property type="match status" value="1"/>
</dbReference>
<evidence type="ECO:0000256" key="7">
    <source>
        <dbReference type="ARBA" id="ARBA00023014"/>
    </source>
</evidence>
<dbReference type="InterPro" id="IPR058240">
    <property type="entry name" value="rSAM_sf"/>
</dbReference>
<dbReference type="CDD" id="cd01335">
    <property type="entry name" value="Radical_SAM"/>
    <property type="match status" value="1"/>
</dbReference>
<gene>
    <name evidence="9" type="ORF">A2538_03435</name>
</gene>
<dbReference type="InterPro" id="IPR007197">
    <property type="entry name" value="rSAM"/>
</dbReference>
<accession>A0A1F6PG47</accession>
<evidence type="ECO:0000256" key="6">
    <source>
        <dbReference type="ARBA" id="ARBA00023004"/>
    </source>
</evidence>
<dbReference type="PROSITE" id="PS51918">
    <property type="entry name" value="RADICAL_SAM"/>
    <property type="match status" value="1"/>
</dbReference>
<dbReference type="Pfam" id="PF04055">
    <property type="entry name" value="Radical_SAM"/>
    <property type="match status" value="1"/>
</dbReference>
<evidence type="ECO:0000256" key="4">
    <source>
        <dbReference type="ARBA" id="ARBA00022723"/>
    </source>
</evidence>
<evidence type="ECO:0000256" key="5">
    <source>
        <dbReference type="ARBA" id="ARBA00022898"/>
    </source>
</evidence>
<name>A0A1F6PG47_9BACT</name>
<dbReference type="InterPro" id="IPR003739">
    <property type="entry name" value="Lys_aminomutase/Glu_NH3_mut"/>
</dbReference>
<organism evidence="9 10">
    <name type="scientific">Candidatus Magasanikbacteria bacterium RIFOXYD2_FULL_41_14</name>
    <dbReference type="NCBI Taxonomy" id="1798709"/>
    <lineage>
        <taxon>Bacteria</taxon>
        <taxon>Candidatus Magasanikiibacteriota</taxon>
    </lineage>
</organism>
<keyword evidence="5" id="KW-0663">Pyridoxal phosphate</keyword>
<keyword evidence="3" id="KW-0949">S-adenosyl-L-methionine</keyword>
<dbReference type="GO" id="GO:0046872">
    <property type="term" value="F:metal ion binding"/>
    <property type="evidence" value="ECO:0007669"/>
    <property type="project" value="UniProtKB-KW"/>
</dbReference>
<keyword evidence="2" id="KW-0004">4Fe-4S</keyword>
<keyword evidence="4" id="KW-0479">Metal-binding</keyword>
<evidence type="ECO:0000256" key="2">
    <source>
        <dbReference type="ARBA" id="ARBA00022485"/>
    </source>
</evidence>
<dbReference type="SFLD" id="SFLDS00029">
    <property type="entry name" value="Radical_SAM"/>
    <property type="match status" value="1"/>
</dbReference>
<protein>
    <recommendedName>
        <fullName evidence="8">Radical SAM core domain-containing protein</fullName>
    </recommendedName>
</protein>
<comment type="cofactor">
    <cofactor evidence="1">
        <name>pyridoxal 5'-phosphate</name>
        <dbReference type="ChEBI" id="CHEBI:597326"/>
    </cofactor>
</comment>
<dbReference type="Proteomes" id="UP000178254">
    <property type="component" value="Unassembled WGS sequence"/>
</dbReference>
<evidence type="ECO:0000256" key="3">
    <source>
        <dbReference type="ARBA" id="ARBA00022691"/>
    </source>
</evidence>
<comment type="caution">
    <text evidence="9">The sequence shown here is derived from an EMBL/GenBank/DDBJ whole genome shotgun (WGS) entry which is preliminary data.</text>
</comment>
<dbReference type="GO" id="GO:0003824">
    <property type="term" value="F:catalytic activity"/>
    <property type="evidence" value="ECO:0007669"/>
    <property type="project" value="InterPro"/>
</dbReference>
<dbReference type="InterPro" id="IPR013785">
    <property type="entry name" value="Aldolase_TIM"/>
</dbReference>
<keyword evidence="7" id="KW-0411">Iron-sulfur</keyword>
<dbReference type="SUPFAM" id="SSF102114">
    <property type="entry name" value="Radical SAM enzymes"/>
    <property type="match status" value="1"/>
</dbReference>
<feature type="domain" description="Radical SAM core" evidence="8">
    <location>
        <begin position="122"/>
        <end position="348"/>
    </location>
</feature>
<keyword evidence="6" id="KW-0408">Iron</keyword>
<sequence>MPSNIPKYYKNKGVTAAQWHDWRWQLANNINTAQELCQVANLPKSEAKKLMAIFAKLAEPGLDAVRLTPFLISLIDWKNPTDPIRLQHIPDEAEFKPDRYTINKVWEQPNDFADGANRFIQQKYPDIILLRLASTCNAFCRFCFEKERTLRRSVRTAIGPIQFKKALDAINSKPNVRQILISGGDPMIIPDQLLFHYLGQIVKIPHISTIRLNTRALLHNPFRIDEKFVNTLAKIQTDSWKIKGRERGVSIEIGVHFNHPQELSAEALNAIRQLRRAGIGVYNQTVLLKGINDNVEILADLYRCLRQENVTLHYLSHAMPVPGTDHLRTSITAGQIIMRQLRRKKEFRGQLPYFETSHYTGKQIIPDDFNDNFKLFKAKNGPEIHFLSDITGKIEILPDVN</sequence>
<reference evidence="9 10" key="1">
    <citation type="journal article" date="2016" name="Nat. Commun.">
        <title>Thousands of microbial genomes shed light on interconnected biogeochemical processes in an aquifer system.</title>
        <authorList>
            <person name="Anantharaman K."/>
            <person name="Brown C.T."/>
            <person name="Hug L.A."/>
            <person name="Sharon I."/>
            <person name="Castelle C.J."/>
            <person name="Probst A.J."/>
            <person name="Thomas B.C."/>
            <person name="Singh A."/>
            <person name="Wilkins M.J."/>
            <person name="Karaoz U."/>
            <person name="Brodie E.L."/>
            <person name="Williams K.H."/>
            <person name="Hubbard S.S."/>
            <person name="Banfield J.F."/>
        </authorList>
    </citation>
    <scope>NUCLEOTIDE SEQUENCE [LARGE SCALE GENOMIC DNA]</scope>
</reference>
<proteinExistence type="predicted"/>
<dbReference type="SFLD" id="SFLDG01070">
    <property type="entry name" value="PLP-dependent"/>
    <property type="match status" value="1"/>
</dbReference>
<evidence type="ECO:0000313" key="9">
    <source>
        <dbReference type="EMBL" id="OGH95137.1"/>
    </source>
</evidence>
<dbReference type="PANTHER" id="PTHR30538:SF0">
    <property type="entry name" value="L-LYSINE 2,3-AMINOMUTASE AQ_1632-RELATED"/>
    <property type="match status" value="1"/>
</dbReference>
<evidence type="ECO:0000259" key="8">
    <source>
        <dbReference type="PROSITE" id="PS51918"/>
    </source>
</evidence>
<dbReference type="Gene3D" id="6.10.140.1170">
    <property type="match status" value="1"/>
</dbReference>
<evidence type="ECO:0000313" key="10">
    <source>
        <dbReference type="Proteomes" id="UP000178254"/>
    </source>
</evidence>
<dbReference type="EMBL" id="MFRE01000003">
    <property type="protein sequence ID" value="OGH95137.1"/>
    <property type="molecule type" value="Genomic_DNA"/>
</dbReference>
<dbReference type="Gene3D" id="3.20.20.70">
    <property type="entry name" value="Aldolase class I"/>
    <property type="match status" value="1"/>
</dbReference>
<evidence type="ECO:0000256" key="1">
    <source>
        <dbReference type="ARBA" id="ARBA00001933"/>
    </source>
</evidence>